<feature type="binding site" evidence="2">
    <location>
        <position position="172"/>
    </location>
    <ligand>
        <name>substrate</name>
    </ligand>
</feature>
<dbReference type="Proteomes" id="UP000016560">
    <property type="component" value="Unassembled WGS sequence"/>
</dbReference>
<comment type="caution">
    <text evidence="3">The sequence shown here is derived from an EMBL/GenBank/DDBJ whole genome shotgun (WGS) entry which is preliminary data.</text>
</comment>
<dbReference type="PANTHER" id="PTHR21015">
    <property type="entry name" value="UDP-N-ACETYLGLUCOSAMINE--N-ACETYLMURAMYL-(PENTAPEPTIDE) PYROPHOSPHORYL-UNDECAPRENOL N-ACETYLGLUCOSAMINE TRANSFERASE 1"/>
    <property type="match status" value="1"/>
</dbReference>
<dbReference type="InterPro" id="IPR020023">
    <property type="entry name" value="PseG"/>
</dbReference>
<dbReference type="PANTHER" id="PTHR21015:SF22">
    <property type="entry name" value="GLYCOSYLTRANSFERASE"/>
    <property type="match status" value="1"/>
</dbReference>
<dbReference type="RefSeq" id="WP_021702333.1">
    <property type="nucleotide sequence ID" value="NZ_BATI01000035.1"/>
</dbReference>
<keyword evidence="4" id="KW-1185">Reference proteome</keyword>
<evidence type="ECO:0000313" key="3">
    <source>
        <dbReference type="EMBL" id="GAD64251.1"/>
    </source>
</evidence>
<sequence length="367" mass="40687">MRIAFRADASLQMGSGHIMRCVTLADALKQRGAECHFLCRDHPGHLVELVRGKGHVVHVLNCEQDSPIDPEGPAHAAWLGATQEQDVQACLPILQALQPDWLIVDHYALDIRWEERLRPFCRRLMVIDDLADRVHACDLLLDQNLGRLPGDYARLTPSHCRTLIGPTYALLRPDFSQLREYSLQRRKTPALRHLLITMGGVDQYNASGRVLDALKQVRLPADCKISVIMGLQAPWVELVRTMALQMPWPTDVLVNVDDMAQRMAEADLAIGAAGSTSWERCCLGLPTFQLVSAQNQQEAARALEEVGAVRKLSLEDDLSSTLPRLFDALGKHLEGLRNLTQQAAAVTDGSGCRLLMCELLGGLNYGQ</sequence>
<feature type="active site" description="Proton acceptor" evidence="1">
    <location>
        <position position="17"/>
    </location>
</feature>
<evidence type="ECO:0008006" key="5">
    <source>
        <dbReference type="Google" id="ProtNLM"/>
    </source>
</evidence>
<accession>U2Z951</accession>
<dbReference type="EMBL" id="BATI01000035">
    <property type="protein sequence ID" value="GAD64251.1"/>
    <property type="molecule type" value="Genomic_DNA"/>
</dbReference>
<reference evidence="3" key="1">
    <citation type="submission" date="2024-09" db="EMBL/GenBank/DDBJ databases">
        <title>Whole genome shotgun sequence of Pseudomonas alcaligenes NBRC 14159.</title>
        <authorList>
            <person name="Yoshida I."/>
            <person name="Hosoyama A."/>
            <person name="Tsuchikane K."/>
            <person name="Noguchi M."/>
            <person name="Hirakata S."/>
            <person name="Ando Y."/>
            <person name="Ohji S."/>
            <person name="Yamazoe A."/>
            <person name="Yamazaki S."/>
            <person name="Fujita N."/>
        </authorList>
    </citation>
    <scope>NUCLEOTIDE SEQUENCE</scope>
    <source>
        <strain evidence="3">NBRC 14159</strain>
    </source>
</reference>
<organism evidence="3 4">
    <name type="scientific">Aquipseudomonas alcaligenes (strain ATCC 14909 / DSM 50342 / CCUG 1425 / JCM 20561 / NBRC 14159 / NCIMB 9945 / NCTC 10367 / 1577)</name>
    <name type="common">Pseudomonas alcaligenes</name>
    <dbReference type="NCBI Taxonomy" id="1215092"/>
    <lineage>
        <taxon>Bacteria</taxon>
        <taxon>Pseudomonadati</taxon>
        <taxon>Pseudomonadota</taxon>
        <taxon>Gammaproteobacteria</taxon>
        <taxon>Pseudomonadales</taxon>
        <taxon>Pseudomonadaceae</taxon>
        <taxon>Aquipseudomonas</taxon>
    </lineage>
</organism>
<dbReference type="NCBIfam" id="TIGR03590">
    <property type="entry name" value="PseG"/>
    <property type="match status" value="1"/>
</dbReference>
<dbReference type="OrthoDB" id="9788924at2"/>
<evidence type="ECO:0000256" key="2">
    <source>
        <dbReference type="PIRSR" id="PIRSR620023-2"/>
    </source>
</evidence>
<dbReference type="eggNOG" id="COG3980">
    <property type="taxonomic scope" value="Bacteria"/>
</dbReference>
<evidence type="ECO:0000313" key="4">
    <source>
        <dbReference type="Proteomes" id="UP000016560"/>
    </source>
</evidence>
<dbReference type="SUPFAM" id="SSF53756">
    <property type="entry name" value="UDP-Glycosyltransferase/glycogen phosphorylase"/>
    <property type="match status" value="1"/>
</dbReference>
<dbReference type="Gene3D" id="3.40.50.11190">
    <property type="match status" value="1"/>
</dbReference>
<evidence type="ECO:0000256" key="1">
    <source>
        <dbReference type="PIRSR" id="PIRSR620023-1"/>
    </source>
</evidence>
<dbReference type="Gene3D" id="3.40.50.2000">
    <property type="entry name" value="Glycogen Phosphorylase B"/>
    <property type="match status" value="1"/>
</dbReference>
<dbReference type="GO" id="GO:0016757">
    <property type="term" value="F:glycosyltransferase activity"/>
    <property type="evidence" value="ECO:0007669"/>
    <property type="project" value="TreeGrafter"/>
</dbReference>
<dbReference type="AlphaFoldDB" id="U2Z951"/>
<gene>
    <name evidence="3" type="ORF">PA6_035_00100</name>
</gene>
<proteinExistence type="predicted"/>
<name>U2Z951_AQUA1</name>
<protein>
    <recommendedName>
        <fullName evidence="5">UDP-2,4-diacetamido-2,4, 6-trideoxy-beta-L-altropyranose hydrolase</fullName>
    </recommendedName>
</protein>
<feature type="binding site" evidence="2">
    <location>
        <position position="279"/>
    </location>
    <ligand>
        <name>substrate</name>
    </ligand>
</feature>